<dbReference type="AlphaFoldDB" id="A0A1C3U231"/>
<dbReference type="PANTHER" id="PTHR44591:SF21">
    <property type="entry name" value="TWO-COMPONENT RESPONSE REGULATOR"/>
    <property type="match status" value="1"/>
</dbReference>
<organism evidence="4 5">
    <name type="scientific">Bradyrhizobium shewense</name>
    <dbReference type="NCBI Taxonomy" id="1761772"/>
    <lineage>
        <taxon>Bacteria</taxon>
        <taxon>Pseudomonadati</taxon>
        <taxon>Pseudomonadota</taxon>
        <taxon>Alphaproteobacteria</taxon>
        <taxon>Hyphomicrobiales</taxon>
        <taxon>Nitrobacteraceae</taxon>
        <taxon>Bradyrhizobium</taxon>
    </lineage>
</organism>
<dbReference type="EMBL" id="FMAI01000001">
    <property type="protein sequence ID" value="SCB09517.1"/>
    <property type="molecule type" value="Genomic_DNA"/>
</dbReference>
<dbReference type="Proteomes" id="UP000199184">
    <property type="component" value="Unassembled WGS sequence"/>
</dbReference>
<feature type="domain" description="Response regulatory" evidence="3">
    <location>
        <begin position="1"/>
        <end position="105"/>
    </location>
</feature>
<dbReference type="GO" id="GO:0000160">
    <property type="term" value="P:phosphorelay signal transduction system"/>
    <property type="evidence" value="ECO:0007669"/>
    <property type="project" value="InterPro"/>
</dbReference>
<keyword evidence="1 2" id="KW-0597">Phosphoprotein</keyword>
<sequence>MRTSLSRLLRGHGFDATLFDSARALLQHGRFYTAICIVLDIDLGGKSGIDVRRRLAEQGVTAPVIYITGNDSPANRAAALGSGCIAYLIKPFTGKSLIESVERAGTS</sequence>
<dbReference type="InterPro" id="IPR001789">
    <property type="entry name" value="Sig_transdc_resp-reg_receiver"/>
</dbReference>
<name>A0A1C3U231_9BRAD</name>
<dbReference type="PANTHER" id="PTHR44591">
    <property type="entry name" value="STRESS RESPONSE REGULATOR PROTEIN 1"/>
    <property type="match status" value="1"/>
</dbReference>
<dbReference type="PROSITE" id="PS50110">
    <property type="entry name" value="RESPONSE_REGULATORY"/>
    <property type="match status" value="1"/>
</dbReference>
<reference evidence="5" key="1">
    <citation type="submission" date="2016-08" db="EMBL/GenBank/DDBJ databases">
        <authorList>
            <person name="Varghese N."/>
            <person name="Submissions Spin"/>
        </authorList>
    </citation>
    <scope>NUCLEOTIDE SEQUENCE [LARGE SCALE GENOMIC DNA]</scope>
    <source>
        <strain evidence="5">ERR11</strain>
    </source>
</reference>
<keyword evidence="5" id="KW-1185">Reference proteome</keyword>
<protein>
    <submittedName>
        <fullName evidence="4">Response regulator receiver domain-containing protein</fullName>
    </submittedName>
</protein>
<accession>A0A1C3U231</accession>
<dbReference type="Pfam" id="PF00072">
    <property type="entry name" value="Response_reg"/>
    <property type="match status" value="1"/>
</dbReference>
<evidence type="ECO:0000256" key="1">
    <source>
        <dbReference type="ARBA" id="ARBA00022553"/>
    </source>
</evidence>
<dbReference type="InterPro" id="IPR050595">
    <property type="entry name" value="Bact_response_regulator"/>
</dbReference>
<evidence type="ECO:0000313" key="5">
    <source>
        <dbReference type="Proteomes" id="UP000199184"/>
    </source>
</evidence>
<dbReference type="SMART" id="SM00448">
    <property type="entry name" value="REC"/>
    <property type="match status" value="1"/>
</dbReference>
<evidence type="ECO:0000256" key="2">
    <source>
        <dbReference type="PROSITE-ProRule" id="PRU00169"/>
    </source>
</evidence>
<gene>
    <name evidence="4" type="ORF">GA0061098_1001255</name>
</gene>
<evidence type="ECO:0000259" key="3">
    <source>
        <dbReference type="PROSITE" id="PS50110"/>
    </source>
</evidence>
<proteinExistence type="predicted"/>
<dbReference type="SUPFAM" id="SSF52172">
    <property type="entry name" value="CheY-like"/>
    <property type="match status" value="1"/>
</dbReference>
<dbReference type="Gene3D" id="3.40.50.2300">
    <property type="match status" value="1"/>
</dbReference>
<feature type="modified residue" description="4-aspartylphosphate" evidence="2">
    <location>
        <position position="40"/>
    </location>
</feature>
<evidence type="ECO:0000313" key="4">
    <source>
        <dbReference type="EMBL" id="SCB09517.1"/>
    </source>
</evidence>
<dbReference type="InterPro" id="IPR011006">
    <property type="entry name" value="CheY-like_superfamily"/>
</dbReference>